<dbReference type="SUPFAM" id="SSF53639">
    <property type="entry name" value="AraD/HMP-PK domain-like"/>
    <property type="match status" value="1"/>
</dbReference>
<comment type="cofactor">
    <cofactor evidence="2">
        <name>Zn(2+)</name>
        <dbReference type="ChEBI" id="CHEBI:29105"/>
    </cofactor>
</comment>
<dbReference type="EMBL" id="LS483469">
    <property type="protein sequence ID" value="SQI41389.1"/>
    <property type="molecule type" value="Genomic_DNA"/>
</dbReference>
<dbReference type="EC" id="5.1.3.4" evidence="4"/>
<dbReference type="InterPro" id="IPR036409">
    <property type="entry name" value="Aldolase_II/adducin_N_sf"/>
</dbReference>
<dbReference type="PANTHER" id="PTHR22789">
    <property type="entry name" value="FUCULOSE PHOSPHATE ALDOLASE"/>
    <property type="match status" value="1"/>
</dbReference>
<dbReference type="SMART" id="SM01007">
    <property type="entry name" value="Aldolase_II"/>
    <property type="match status" value="1"/>
</dbReference>
<name>A0A2X4USG0_SERPL</name>
<accession>A0A2X4USG0</accession>
<dbReference type="STRING" id="82996.ADP72_22860"/>
<dbReference type="GO" id="GO:0008742">
    <property type="term" value="F:L-ribulose-phosphate 4-epimerase activity"/>
    <property type="evidence" value="ECO:0007669"/>
    <property type="project" value="UniProtKB-EC"/>
</dbReference>
<dbReference type="FunFam" id="3.40.225.10:FF:000001">
    <property type="entry name" value="L-ribulose-5-phosphate 4-epimerase UlaF"/>
    <property type="match status" value="1"/>
</dbReference>
<proteinExistence type="inferred from homology"/>
<dbReference type="NCBIfam" id="NF009002">
    <property type="entry name" value="PRK12347.1"/>
    <property type="match status" value="1"/>
</dbReference>
<dbReference type="GO" id="GO:0046872">
    <property type="term" value="F:metal ion binding"/>
    <property type="evidence" value="ECO:0007669"/>
    <property type="project" value="UniProtKB-KW"/>
</dbReference>
<evidence type="ECO:0000256" key="6">
    <source>
        <dbReference type="ARBA" id="ARBA00022833"/>
    </source>
</evidence>
<evidence type="ECO:0000313" key="11">
    <source>
        <dbReference type="Proteomes" id="UP000248897"/>
    </source>
</evidence>
<dbReference type="InterPro" id="IPR001303">
    <property type="entry name" value="Aldolase_II/adducin_N"/>
</dbReference>
<dbReference type="GO" id="GO:0019323">
    <property type="term" value="P:pentose catabolic process"/>
    <property type="evidence" value="ECO:0007669"/>
    <property type="project" value="TreeGrafter"/>
</dbReference>
<dbReference type="InterPro" id="IPR050197">
    <property type="entry name" value="Aldolase_class_II_sugar_metab"/>
</dbReference>
<organism evidence="10 11">
    <name type="scientific">Serratia plymuthica</name>
    <dbReference type="NCBI Taxonomy" id="82996"/>
    <lineage>
        <taxon>Bacteria</taxon>
        <taxon>Pseudomonadati</taxon>
        <taxon>Pseudomonadota</taxon>
        <taxon>Gammaproteobacteria</taxon>
        <taxon>Enterobacterales</taxon>
        <taxon>Yersiniaceae</taxon>
        <taxon>Serratia</taxon>
    </lineage>
</organism>
<feature type="domain" description="Class II aldolase/adducin N-terminal" evidence="9">
    <location>
        <begin position="7"/>
        <end position="198"/>
    </location>
</feature>
<reference evidence="10 11" key="1">
    <citation type="submission" date="2018-06" db="EMBL/GenBank/DDBJ databases">
        <authorList>
            <consortium name="Pathogen Informatics"/>
            <person name="Doyle S."/>
        </authorList>
    </citation>
    <scope>NUCLEOTIDE SEQUENCE [LARGE SCALE GENOMIC DNA]</scope>
    <source>
        <strain evidence="10 11">NCTC12961</strain>
    </source>
</reference>
<dbReference type="CDD" id="cd00398">
    <property type="entry name" value="Aldolase_II"/>
    <property type="match status" value="1"/>
</dbReference>
<evidence type="ECO:0000256" key="1">
    <source>
        <dbReference type="ARBA" id="ARBA00001726"/>
    </source>
</evidence>
<evidence type="ECO:0000256" key="2">
    <source>
        <dbReference type="ARBA" id="ARBA00001947"/>
    </source>
</evidence>
<dbReference type="NCBIfam" id="NF006047">
    <property type="entry name" value="PRK08193.1"/>
    <property type="match status" value="1"/>
</dbReference>
<comment type="similarity">
    <text evidence="3">Belongs to the aldolase class II family. AraD/FucA subfamily.</text>
</comment>
<dbReference type="GO" id="GO:0005829">
    <property type="term" value="C:cytosol"/>
    <property type="evidence" value="ECO:0007669"/>
    <property type="project" value="TreeGrafter"/>
</dbReference>
<evidence type="ECO:0000256" key="5">
    <source>
        <dbReference type="ARBA" id="ARBA00022723"/>
    </source>
</evidence>
<dbReference type="Pfam" id="PF00596">
    <property type="entry name" value="Aldolase_II"/>
    <property type="match status" value="1"/>
</dbReference>
<dbReference type="GO" id="GO:0016832">
    <property type="term" value="F:aldehyde-lyase activity"/>
    <property type="evidence" value="ECO:0007669"/>
    <property type="project" value="TreeGrafter"/>
</dbReference>
<evidence type="ECO:0000256" key="7">
    <source>
        <dbReference type="ARBA" id="ARBA00023235"/>
    </source>
</evidence>
<keyword evidence="8" id="KW-0119">Carbohydrate metabolism</keyword>
<keyword evidence="7 10" id="KW-0413">Isomerase</keyword>
<evidence type="ECO:0000256" key="3">
    <source>
        <dbReference type="ARBA" id="ARBA00010037"/>
    </source>
</evidence>
<dbReference type="PANTHER" id="PTHR22789:SF8">
    <property type="entry name" value="L-RIBULOSE-5-PHOSPHATE 4-EPIMERASE SGBE"/>
    <property type="match status" value="1"/>
</dbReference>
<keyword evidence="5" id="KW-0479">Metal-binding</keyword>
<evidence type="ECO:0000256" key="4">
    <source>
        <dbReference type="ARBA" id="ARBA00013186"/>
    </source>
</evidence>
<dbReference type="Gene3D" id="3.40.225.10">
    <property type="entry name" value="Class II aldolase/adducin N-terminal domain"/>
    <property type="match status" value="1"/>
</dbReference>
<keyword evidence="6" id="KW-0862">Zinc</keyword>
<protein>
    <recommendedName>
        <fullName evidence="4">L-ribulose-5-phosphate 4-epimerase</fullName>
        <ecNumber evidence="4">5.1.3.4</ecNumber>
    </recommendedName>
</protein>
<comment type="catalytic activity">
    <reaction evidence="1">
        <text>L-ribulose 5-phosphate = D-xylulose 5-phosphate</text>
        <dbReference type="Rhea" id="RHEA:22368"/>
        <dbReference type="ChEBI" id="CHEBI:57737"/>
        <dbReference type="ChEBI" id="CHEBI:58226"/>
        <dbReference type="EC" id="5.1.3.4"/>
    </reaction>
</comment>
<dbReference type="Proteomes" id="UP000248897">
    <property type="component" value="Chromosome 1"/>
</dbReference>
<dbReference type="AlphaFoldDB" id="A0A2X4USG0"/>
<evidence type="ECO:0000256" key="8">
    <source>
        <dbReference type="ARBA" id="ARBA00023277"/>
    </source>
</evidence>
<evidence type="ECO:0000313" key="10">
    <source>
        <dbReference type="EMBL" id="SQI41389.1"/>
    </source>
</evidence>
<evidence type="ECO:0000259" key="9">
    <source>
        <dbReference type="SMART" id="SM01007"/>
    </source>
</evidence>
<gene>
    <name evidence="10" type="primary">araD</name>
    <name evidence="10" type="ORF">NCTC12961_03282</name>
</gene>
<sequence>MLNDLKQQVLDANLALPRHHLVTFTWGNVSAVDRHAGLMVIKPSGVEYGVMTRDDMVVVELESGKVVEGNKKPSSDSDTHRALYLEFDAVGGIVHTHSRHATIWAQAGQDIPAWGTTHADYFYGDIPCTRTMRDEEIAGRYEWETGRVIVETFRERRLDPASMPAVLVHSHGPFTWGKDAENAVHNAVVLEEIAYMGIFSRQLTQGWRTCSKRCWISTTCASTVKMLITDSDHQAGKSCPPFLEAINRRPYPAVFPGVSTDVDTPIPGVNR</sequence>